<name>W9XSI4_9EURO</name>
<comment type="caution">
    <text evidence="2">The sequence shown here is derived from an EMBL/GenBank/DDBJ whole genome shotgun (WGS) entry which is preliminary data.</text>
</comment>
<reference evidence="2 3" key="1">
    <citation type="submission" date="2013-03" db="EMBL/GenBank/DDBJ databases">
        <title>The Genome Sequence of Cladophialophora psammophila CBS 110553.</title>
        <authorList>
            <consortium name="The Broad Institute Genomics Platform"/>
            <person name="Cuomo C."/>
            <person name="de Hoog S."/>
            <person name="Gorbushina A."/>
            <person name="Walker B."/>
            <person name="Young S.K."/>
            <person name="Zeng Q."/>
            <person name="Gargeya S."/>
            <person name="Fitzgerald M."/>
            <person name="Haas B."/>
            <person name="Abouelleil A."/>
            <person name="Allen A.W."/>
            <person name="Alvarado L."/>
            <person name="Arachchi H.M."/>
            <person name="Berlin A.M."/>
            <person name="Chapman S.B."/>
            <person name="Gainer-Dewar J."/>
            <person name="Goldberg J."/>
            <person name="Griggs A."/>
            <person name="Gujja S."/>
            <person name="Hansen M."/>
            <person name="Howarth C."/>
            <person name="Imamovic A."/>
            <person name="Ireland A."/>
            <person name="Larimer J."/>
            <person name="McCowan C."/>
            <person name="Murphy C."/>
            <person name="Pearson M."/>
            <person name="Poon T.W."/>
            <person name="Priest M."/>
            <person name="Roberts A."/>
            <person name="Saif S."/>
            <person name="Shea T."/>
            <person name="Sisk P."/>
            <person name="Sykes S."/>
            <person name="Wortman J."/>
            <person name="Nusbaum C."/>
            <person name="Birren B."/>
        </authorList>
    </citation>
    <scope>NUCLEOTIDE SEQUENCE [LARGE SCALE GENOMIC DNA]</scope>
    <source>
        <strain evidence="2 3">CBS 110553</strain>
    </source>
</reference>
<dbReference type="eggNOG" id="ENOG502RNZK">
    <property type="taxonomic scope" value="Eukaryota"/>
</dbReference>
<dbReference type="Gene3D" id="2.60.40.640">
    <property type="match status" value="1"/>
</dbReference>
<evidence type="ECO:0000313" key="2">
    <source>
        <dbReference type="EMBL" id="EXJ73259.1"/>
    </source>
</evidence>
<dbReference type="OrthoDB" id="2283785at2759"/>
<dbReference type="AlphaFoldDB" id="W9XSI4"/>
<dbReference type="EMBL" id="AMGX01000004">
    <property type="protein sequence ID" value="EXJ73259.1"/>
    <property type="molecule type" value="Genomic_DNA"/>
</dbReference>
<dbReference type="GeneID" id="19187749"/>
<feature type="compositionally biased region" description="Basic and acidic residues" evidence="1">
    <location>
        <begin position="456"/>
        <end position="479"/>
    </location>
</feature>
<gene>
    <name evidence="2" type="ORF">A1O5_03019</name>
</gene>
<evidence type="ECO:0000256" key="1">
    <source>
        <dbReference type="SAM" id="MobiDB-lite"/>
    </source>
</evidence>
<feature type="region of interest" description="Disordered" evidence="1">
    <location>
        <begin position="439"/>
        <end position="479"/>
    </location>
</feature>
<accession>W9XSI4</accession>
<dbReference type="Proteomes" id="UP000019471">
    <property type="component" value="Unassembled WGS sequence"/>
</dbReference>
<organism evidence="2 3">
    <name type="scientific">Cladophialophora psammophila CBS 110553</name>
    <dbReference type="NCBI Taxonomy" id="1182543"/>
    <lineage>
        <taxon>Eukaryota</taxon>
        <taxon>Fungi</taxon>
        <taxon>Dikarya</taxon>
        <taxon>Ascomycota</taxon>
        <taxon>Pezizomycotina</taxon>
        <taxon>Eurotiomycetes</taxon>
        <taxon>Chaetothyriomycetidae</taxon>
        <taxon>Chaetothyriales</taxon>
        <taxon>Herpotrichiellaceae</taxon>
        <taxon>Cladophialophora</taxon>
    </lineage>
</organism>
<protein>
    <recommendedName>
        <fullName evidence="4">Arrestin-like N-terminal domain-containing protein</fullName>
    </recommendedName>
</protein>
<feature type="region of interest" description="Disordered" evidence="1">
    <location>
        <begin position="354"/>
        <end position="375"/>
    </location>
</feature>
<evidence type="ECO:0000313" key="3">
    <source>
        <dbReference type="Proteomes" id="UP000019471"/>
    </source>
</evidence>
<dbReference type="HOGENOM" id="CLU_571112_0_0_1"/>
<sequence length="479" mass="53234">MNNTEIQDLLNLPDPDSAPRIAIAVNSPASAHADIPEKTSSIDVWSPLQELSGVVKLTSRVPLTIEHIQITFEGESRVHTQSVRKDDQRRTITRKSTYKFLTQSLDLDDFEISNDTRAEVYVYSSPFRFIISKWATPRSGSAPRQCLSLPPTFRHGPTLTDDAGATSYAQPQIEYNLKVVAALTDSQATEGTIKLRQQLEIPIRPAPEVFPPCDTGDWLNDFIVKQSHPFRASTFSFQKYTMVVAAQEPAPVMMVDDHPFGTTEVTIRFNVTASISNADTQGLVALLQRISFRIIPGLRAKTFYSTRPFPKLPAQSILTANDPHRLHDQVLKLEQVNRSLTSWRLMESNAVPSSDERCTLGSTVGHKTRPTKTRPTQEVVWQSSISFTVKVSSDITPTFCSAIAARQYSLIILLEATGISVGKFVLEVPIQLVSAPTASNQPQSIELGDGPFDASEPDHFQLDEATWKTAWDDPPPKYM</sequence>
<dbReference type="RefSeq" id="XP_007741822.1">
    <property type="nucleotide sequence ID" value="XM_007743632.1"/>
</dbReference>
<evidence type="ECO:0008006" key="4">
    <source>
        <dbReference type="Google" id="ProtNLM"/>
    </source>
</evidence>
<dbReference type="InterPro" id="IPR014752">
    <property type="entry name" value="Arrestin-like_C"/>
</dbReference>
<proteinExistence type="predicted"/>
<keyword evidence="3" id="KW-1185">Reference proteome</keyword>